<proteinExistence type="predicted"/>
<name>A0A9J6AS32_SOLCO</name>
<sequence length="394" mass="43875">GKHGLKFYQKKKSNKGGEKKAKTTLCHFTHLCANAIMIFVAGAPVCTDSSSSCSQGHDILTDLMKHPVLVSASSSFNDVAERKFSVSKDSSSGISRYNRWVYIFQREYATVDPTLVDVVGTDEATTCVGLVIRNQNSGMTSVAHLDSPDVVDIGLAQMLAFVVNQSSDAMLDVHLIGGFDDASPEHVNGITESHGKLEGYSFPLCKKIVDSLAKSNMKFQIHTLHVLGHNTRRDSEGIAYPIFTGFLAETATGSIIPANFDATTRCPDEVVRRIQVSASFEDPSWKGRLLETYDTQTDQFVIAPCTWDMRKMHIALMLQNLSDQEILLTCSTSPSAEAPDFVDNQRRQWDYIIQHPDWSETFPFKKPRIFQRTEDKSWVRHQAKSSSSSYPYAD</sequence>
<reference evidence="1 2" key="1">
    <citation type="submission" date="2020-09" db="EMBL/GenBank/DDBJ databases">
        <title>De no assembly of potato wild relative species, Solanum commersonii.</title>
        <authorList>
            <person name="Cho K."/>
        </authorList>
    </citation>
    <scope>NUCLEOTIDE SEQUENCE [LARGE SCALE GENOMIC DNA]</scope>
    <source>
        <strain evidence="1">LZ3.2</strain>
        <tissue evidence="1">Leaf</tissue>
    </source>
</reference>
<evidence type="ECO:0000313" key="1">
    <source>
        <dbReference type="EMBL" id="KAG5627350.1"/>
    </source>
</evidence>
<dbReference type="OrthoDB" id="539995at2759"/>
<comment type="caution">
    <text evidence="1">The sequence shown here is derived from an EMBL/GenBank/DDBJ whole genome shotgun (WGS) entry which is preliminary data.</text>
</comment>
<dbReference type="GO" id="GO:0006511">
    <property type="term" value="P:ubiquitin-dependent protein catabolic process"/>
    <property type="evidence" value="ECO:0007669"/>
    <property type="project" value="TreeGrafter"/>
</dbReference>
<dbReference type="GO" id="GO:0005634">
    <property type="term" value="C:nucleus"/>
    <property type="evidence" value="ECO:0007669"/>
    <property type="project" value="TreeGrafter"/>
</dbReference>
<gene>
    <name evidence="1" type="ORF">H5410_012568</name>
</gene>
<organism evidence="1 2">
    <name type="scientific">Solanum commersonii</name>
    <name type="common">Commerson's wild potato</name>
    <name type="synonym">Commerson's nightshade</name>
    <dbReference type="NCBI Taxonomy" id="4109"/>
    <lineage>
        <taxon>Eukaryota</taxon>
        <taxon>Viridiplantae</taxon>
        <taxon>Streptophyta</taxon>
        <taxon>Embryophyta</taxon>
        <taxon>Tracheophyta</taxon>
        <taxon>Spermatophyta</taxon>
        <taxon>Magnoliopsida</taxon>
        <taxon>eudicotyledons</taxon>
        <taxon>Gunneridae</taxon>
        <taxon>Pentapetalae</taxon>
        <taxon>asterids</taxon>
        <taxon>lamiids</taxon>
        <taxon>Solanales</taxon>
        <taxon>Solanaceae</taxon>
        <taxon>Solanoideae</taxon>
        <taxon>Solaneae</taxon>
        <taxon>Solanum</taxon>
    </lineage>
</organism>
<feature type="non-terminal residue" evidence="1">
    <location>
        <position position="1"/>
    </location>
</feature>
<dbReference type="InterPro" id="IPR026750">
    <property type="entry name" value="NTAN1"/>
</dbReference>
<accession>A0A9J6AS32</accession>
<dbReference type="AlphaFoldDB" id="A0A9J6AS32"/>
<dbReference type="GO" id="GO:0008418">
    <property type="term" value="F:protein-N-terminal asparagine amidohydrolase activity"/>
    <property type="evidence" value="ECO:0007669"/>
    <property type="project" value="InterPro"/>
</dbReference>
<keyword evidence="2" id="KW-1185">Reference proteome</keyword>
<dbReference type="PANTHER" id="PTHR12498">
    <property type="entry name" value="N-TERMINAL ASPARAGINE AMIDOHYDROLASE"/>
    <property type="match status" value="1"/>
</dbReference>
<dbReference type="Proteomes" id="UP000824120">
    <property type="component" value="Chromosome 2"/>
</dbReference>
<evidence type="ECO:0008006" key="3">
    <source>
        <dbReference type="Google" id="ProtNLM"/>
    </source>
</evidence>
<dbReference type="PANTHER" id="PTHR12498:SF0">
    <property type="entry name" value="PROTEIN N-TERMINAL ASPARAGINE AMIDOHYDROLASE"/>
    <property type="match status" value="1"/>
</dbReference>
<evidence type="ECO:0000313" key="2">
    <source>
        <dbReference type="Proteomes" id="UP000824120"/>
    </source>
</evidence>
<protein>
    <recommendedName>
        <fullName evidence="3">Protein N-terminal asparagine amidohydrolase</fullName>
    </recommendedName>
</protein>
<dbReference type="EMBL" id="JACXVP010000002">
    <property type="protein sequence ID" value="KAG5627350.1"/>
    <property type="molecule type" value="Genomic_DNA"/>
</dbReference>
<dbReference type="Pfam" id="PF14736">
    <property type="entry name" value="N_Asn_amidohyd"/>
    <property type="match status" value="1"/>
</dbReference>